<evidence type="ECO:0000256" key="3">
    <source>
        <dbReference type="ARBA" id="ARBA00007520"/>
    </source>
</evidence>
<evidence type="ECO:0000256" key="5">
    <source>
        <dbReference type="ARBA" id="ARBA00022692"/>
    </source>
</evidence>
<dbReference type="Pfam" id="PF07690">
    <property type="entry name" value="MFS_1"/>
    <property type="match status" value="1"/>
</dbReference>
<evidence type="ECO:0000313" key="11">
    <source>
        <dbReference type="EMBL" id="MCW1932714.1"/>
    </source>
</evidence>
<evidence type="ECO:0000313" key="12">
    <source>
        <dbReference type="Proteomes" id="UP001208938"/>
    </source>
</evidence>
<dbReference type="InterPro" id="IPR020846">
    <property type="entry name" value="MFS_dom"/>
</dbReference>
<keyword evidence="12" id="KW-1185">Reference proteome</keyword>
<dbReference type="InterPro" id="IPR011701">
    <property type="entry name" value="MFS"/>
</dbReference>
<dbReference type="InterPro" id="IPR005829">
    <property type="entry name" value="Sugar_transporter_CS"/>
</dbReference>
<organism evidence="11 12">
    <name type="scientific">Pararhodobacter zhoushanensis</name>
    <dbReference type="NCBI Taxonomy" id="2479545"/>
    <lineage>
        <taxon>Bacteria</taxon>
        <taxon>Pseudomonadati</taxon>
        <taxon>Pseudomonadota</taxon>
        <taxon>Alphaproteobacteria</taxon>
        <taxon>Rhodobacterales</taxon>
        <taxon>Paracoccaceae</taxon>
        <taxon>Pararhodobacter</taxon>
    </lineage>
</organism>
<feature type="transmembrane region" description="Helical" evidence="9">
    <location>
        <begin position="156"/>
        <end position="177"/>
    </location>
</feature>
<dbReference type="PRINTS" id="PR01035">
    <property type="entry name" value="TCRTETA"/>
</dbReference>
<feature type="transmembrane region" description="Helical" evidence="9">
    <location>
        <begin position="98"/>
        <end position="117"/>
    </location>
</feature>
<proteinExistence type="inferred from homology"/>
<feature type="transmembrane region" description="Helical" evidence="9">
    <location>
        <begin position="66"/>
        <end position="86"/>
    </location>
</feature>
<dbReference type="PROSITE" id="PS00216">
    <property type="entry name" value="SUGAR_TRANSPORT_1"/>
    <property type="match status" value="1"/>
</dbReference>
<evidence type="ECO:0000256" key="2">
    <source>
        <dbReference type="ARBA" id="ARBA00004127"/>
    </source>
</evidence>
<evidence type="ECO:0000256" key="8">
    <source>
        <dbReference type="ARBA" id="ARBA00044273"/>
    </source>
</evidence>
<feature type="transmembrane region" description="Helical" evidence="9">
    <location>
        <begin position="123"/>
        <end position="144"/>
    </location>
</feature>
<keyword evidence="4" id="KW-0813">Transport</keyword>
<dbReference type="PROSITE" id="PS50850">
    <property type="entry name" value="MFS"/>
    <property type="match status" value="1"/>
</dbReference>
<keyword evidence="7 9" id="KW-0472">Membrane</keyword>
<feature type="transmembrane region" description="Helical" evidence="9">
    <location>
        <begin position="265"/>
        <end position="284"/>
    </location>
</feature>
<evidence type="ECO:0000259" key="10">
    <source>
        <dbReference type="PROSITE" id="PS50850"/>
    </source>
</evidence>
<evidence type="ECO:0000256" key="1">
    <source>
        <dbReference type="ARBA" id="ARBA00003279"/>
    </source>
</evidence>
<feature type="transmembrane region" description="Helical" evidence="9">
    <location>
        <begin position="323"/>
        <end position="342"/>
    </location>
</feature>
<evidence type="ECO:0000256" key="9">
    <source>
        <dbReference type="SAM" id="Phobius"/>
    </source>
</evidence>
<evidence type="ECO:0000256" key="6">
    <source>
        <dbReference type="ARBA" id="ARBA00022989"/>
    </source>
</evidence>
<dbReference type="Gene3D" id="1.20.1720.10">
    <property type="entry name" value="Multidrug resistance protein D"/>
    <property type="match status" value="1"/>
</dbReference>
<name>A0ABT3GYS8_9RHOB</name>
<keyword evidence="6 9" id="KW-1133">Transmembrane helix</keyword>
<protein>
    <recommendedName>
        <fullName evidence="8">MFS-type drug efflux transporter P55</fullName>
    </recommendedName>
</protein>
<dbReference type="InterPro" id="IPR001958">
    <property type="entry name" value="Tet-R_TetA/multi-R_MdtG-like"/>
</dbReference>
<dbReference type="PANTHER" id="PTHR23501">
    <property type="entry name" value="MAJOR FACILITATOR SUPERFAMILY"/>
    <property type="match status" value="1"/>
</dbReference>
<keyword evidence="5 9" id="KW-0812">Transmembrane</keyword>
<reference evidence="11 12" key="1">
    <citation type="submission" date="2022-10" db="EMBL/GenBank/DDBJ databases">
        <title>Pararhodobacter sp. nov., isolated from marine algae.</title>
        <authorList>
            <person name="Choi B.J."/>
            <person name="Kim J.M."/>
            <person name="Lee J.K."/>
            <person name="Choi D.G."/>
            <person name="Jeon C.O."/>
        </authorList>
    </citation>
    <scope>NUCLEOTIDE SEQUENCE [LARGE SCALE GENOMIC DNA]</scope>
    <source>
        <strain evidence="11 12">ZQ420</strain>
    </source>
</reference>
<feature type="transmembrane region" description="Helical" evidence="9">
    <location>
        <begin position="230"/>
        <end position="253"/>
    </location>
</feature>
<evidence type="ECO:0000256" key="7">
    <source>
        <dbReference type="ARBA" id="ARBA00023136"/>
    </source>
</evidence>
<dbReference type="PANTHER" id="PTHR23501:SF191">
    <property type="entry name" value="VACUOLAR BASIC AMINO ACID TRANSPORTER 4"/>
    <property type="match status" value="1"/>
</dbReference>
<dbReference type="SUPFAM" id="SSF103473">
    <property type="entry name" value="MFS general substrate transporter"/>
    <property type="match status" value="1"/>
</dbReference>
<dbReference type="InterPro" id="IPR036259">
    <property type="entry name" value="MFS_trans_sf"/>
</dbReference>
<feature type="transmembrane region" description="Helical" evidence="9">
    <location>
        <begin position="354"/>
        <end position="376"/>
    </location>
</feature>
<dbReference type="CDD" id="cd17320">
    <property type="entry name" value="MFS_MdfA_MDR_like"/>
    <property type="match status" value="1"/>
</dbReference>
<comment type="function">
    <text evidence="1">Resistance to tetracycline by an active tetracycline efflux. This is an energy-dependent process that decreases the accumulation of the antibiotic in whole cells. This protein functions as a metal-tetracycline/H(+) antiporter.</text>
</comment>
<feature type="transmembrane region" description="Helical" evidence="9">
    <location>
        <begin position="296"/>
        <end position="317"/>
    </location>
</feature>
<comment type="subcellular location">
    <subcellularLocation>
        <location evidence="2">Endomembrane system</location>
        <topology evidence="2">Multi-pass membrane protein</topology>
    </subcellularLocation>
</comment>
<dbReference type="RefSeq" id="WP_264505692.1">
    <property type="nucleotide sequence ID" value="NZ_JAPDFL010000001.1"/>
</dbReference>
<feature type="domain" description="Major facilitator superfamily (MFS) profile" evidence="10">
    <location>
        <begin position="32"/>
        <end position="415"/>
    </location>
</feature>
<feature type="transmembrane region" description="Helical" evidence="9">
    <location>
        <begin position="183"/>
        <end position="209"/>
    </location>
</feature>
<feature type="transmembrane region" description="Helical" evidence="9">
    <location>
        <begin position="33"/>
        <end position="54"/>
    </location>
</feature>
<feature type="transmembrane region" description="Helical" evidence="9">
    <location>
        <begin position="388"/>
        <end position="409"/>
    </location>
</feature>
<evidence type="ECO:0000256" key="4">
    <source>
        <dbReference type="ARBA" id="ARBA00022448"/>
    </source>
</evidence>
<sequence length="420" mass="43563">MQKFLHGLQFPAGPPLDGAHSRGIHAHANAPHLSTLILLTGMAVLSLNMFLPSLPRMIVDLGATESSMALAVSGYMIVSALLQLVMGPVSDRLGRRPVMLFAVALYMVASVGCVLAQDEMLFLVFRMAQAVIITSTVLGAAIIRDQFPAREAASKMGVIGASMALAPMLGPTVGGILDTVIGWRAIFALYAALGAMALALVWADLGETLKTGPRPLRLSDYTSLLRSGRFWSYAMCQAFSVGAFYVFIAGAPFVATRLWDLSPAWIGAGIGSITGGFLLGALATARLAPRLGIHRLILVGRLIPAVGLSLGLLAFLMGYSSPFLLFGFTMTVGVGNGLTMANANTGAISVRPDLAGTAASLAGALAVTGGAALTWITLLAVERSSTPVMLLSLILGSALAALAAGIIAIRLDRAGGFDEL</sequence>
<gene>
    <name evidence="11" type="ORF">OKW52_10720</name>
</gene>
<comment type="caution">
    <text evidence="11">The sequence shown here is derived from an EMBL/GenBank/DDBJ whole genome shotgun (WGS) entry which is preliminary data.</text>
</comment>
<dbReference type="EMBL" id="JAPDFL010000001">
    <property type="protein sequence ID" value="MCW1932714.1"/>
    <property type="molecule type" value="Genomic_DNA"/>
</dbReference>
<accession>A0ABT3GYS8</accession>
<dbReference type="Proteomes" id="UP001208938">
    <property type="component" value="Unassembled WGS sequence"/>
</dbReference>
<comment type="similarity">
    <text evidence="3">Belongs to the major facilitator superfamily. TCR/Tet family.</text>
</comment>